<sequence length="53" mass="6093">MSHPKLVLLHLFCPRQKLKFSAQSSDGYFHQTPFLGNDSRVDNREAKTKTFVA</sequence>
<keyword evidence="2" id="KW-1185">Reference proteome</keyword>
<gene>
    <name evidence="1" type="ORF">PCON_11721</name>
</gene>
<accession>U4L4Z0</accession>
<organism evidence="1 2">
    <name type="scientific">Pyronema omphalodes (strain CBS 100304)</name>
    <name type="common">Pyronema confluens</name>
    <dbReference type="NCBI Taxonomy" id="1076935"/>
    <lineage>
        <taxon>Eukaryota</taxon>
        <taxon>Fungi</taxon>
        <taxon>Dikarya</taxon>
        <taxon>Ascomycota</taxon>
        <taxon>Pezizomycotina</taxon>
        <taxon>Pezizomycetes</taxon>
        <taxon>Pezizales</taxon>
        <taxon>Pyronemataceae</taxon>
        <taxon>Pyronema</taxon>
    </lineage>
</organism>
<dbReference type="Proteomes" id="UP000018144">
    <property type="component" value="Unassembled WGS sequence"/>
</dbReference>
<protein>
    <submittedName>
        <fullName evidence="1">Uncharacterized protein</fullName>
    </submittedName>
</protein>
<dbReference type="EMBL" id="HF935678">
    <property type="protein sequence ID" value="CCX12127.1"/>
    <property type="molecule type" value="Genomic_DNA"/>
</dbReference>
<name>U4L4Z0_PYROM</name>
<proteinExistence type="predicted"/>
<evidence type="ECO:0000313" key="2">
    <source>
        <dbReference type="Proteomes" id="UP000018144"/>
    </source>
</evidence>
<evidence type="ECO:0000313" key="1">
    <source>
        <dbReference type="EMBL" id="CCX12127.1"/>
    </source>
</evidence>
<dbReference type="AlphaFoldDB" id="U4L4Z0"/>
<reference evidence="1 2" key="1">
    <citation type="journal article" date="2013" name="PLoS Genet.">
        <title>The genome and development-dependent transcriptomes of Pyronema confluens: a window into fungal evolution.</title>
        <authorList>
            <person name="Traeger S."/>
            <person name="Altegoer F."/>
            <person name="Freitag M."/>
            <person name="Gabaldon T."/>
            <person name="Kempken F."/>
            <person name="Kumar A."/>
            <person name="Marcet-Houben M."/>
            <person name="Poggeler S."/>
            <person name="Stajich J.E."/>
            <person name="Nowrousian M."/>
        </authorList>
    </citation>
    <scope>NUCLEOTIDE SEQUENCE [LARGE SCALE GENOMIC DNA]</scope>
    <source>
        <strain evidence="2">CBS 100304</strain>
        <tissue evidence="1">Vegetative mycelium</tissue>
    </source>
</reference>